<protein>
    <submittedName>
        <fullName evidence="1">Uncharacterized protein</fullName>
    </submittedName>
</protein>
<evidence type="ECO:0000313" key="2">
    <source>
        <dbReference type="Proteomes" id="UP001164714"/>
    </source>
</evidence>
<dbReference type="AlphaFoldDB" id="A0AA47G9L4"/>
<sequence length="199" mass="24132">MYDTKFEEYEMMIGNSYQENIYYLLQKYGGVIDDYYREKSYERFLNNEIKHITKGKYSRTNDGLVVHHINENKYLNLADKDFIMANKYPYELQRKEQLVYCDLFEHLILHAIISNETNGKFGAPGYCAYIFPMVFEWFSYERLPQSQWKLNCYNKAYLPKDLTRKLLVKIDQLLPKQYQSSYEFLTMDEEDYYILKAEE</sequence>
<name>A0AA47G9L4_9LACT</name>
<gene>
    <name evidence="1" type="ORF">OZ415_09865</name>
</gene>
<organism evidence="1 2">
    <name type="scientific">Aerococcus urinaeequi</name>
    <dbReference type="NCBI Taxonomy" id="51665"/>
    <lineage>
        <taxon>Bacteria</taxon>
        <taxon>Bacillati</taxon>
        <taxon>Bacillota</taxon>
        <taxon>Bacilli</taxon>
        <taxon>Lactobacillales</taxon>
        <taxon>Aerococcaceae</taxon>
        <taxon>Aerococcus</taxon>
    </lineage>
</organism>
<reference evidence="1" key="1">
    <citation type="submission" date="2022-12" db="EMBL/GenBank/DDBJ databases">
        <title>Whole genome sequence analysis of a duck derived balloon bacteium Aerococcus urinaeequi henan2020.</title>
        <authorList>
            <person name="Zhang H."/>
            <person name="Qiao H.X."/>
            <person name="Bian C.Z."/>
            <person name="Shu J.C."/>
        </authorList>
    </citation>
    <scope>NUCLEOTIDE SEQUENCE</scope>
    <source>
        <strain evidence="1">2020-HN-1</strain>
    </source>
</reference>
<proteinExistence type="predicted"/>
<dbReference type="EMBL" id="CP114063">
    <property type="protein sequence ID" value="WAT24516.1"/>
    <property type="molecule type" value="Genomic_DNA"/>
</dbReference>
<dbReference type="RefSeq" id="WP_269104974.1">
    <property type="nucleotide sequence ID" value="NZ_CP114063.1"/>
</dbReference>
<accession>A0AA47G9L4</accession>
<dbReference type="Proteomes" id="UP001164714">
    <property type="component" value="Chromosome"/>
</dbReference>
<evidence type="ECO:0000313" key="1">
    <source>
        <dbReference type="EMBL" id="WAT24516.1"/>
    </source>
</evidence>